<keyword evidence="1" id="KW-0472">Membrane</keyword>
<reference evidence="3" key="1">
    <citation type="journal article" date="2019" name="Int. J. Syst. Evol. Microbiol.">
        <title>The Global Catalogue of Microorganisms (GCM) 10K type strain sequencing project: providing services to taxonomists for standard genome sequencing and annotation.</title>
        <authorList>
            <consortium name="The Broad Institute Genomics Platform"/>
            <consortium name="The Broad Institute Genome Sequencing Center for Infectious Disease"/>
            <person name="Wu L."/>
            <person name="Ma J."/>
        </authorList>
    </citation>
    <scope>NUCLEOTIDE SEQUENCE [LARGE SCALE GENOMIC DNA]</scope>
    <source>
        <strain evidence="3">CCUG 61889</strain>
    </source>
</reference>
<evidence type="ECO:0000256" key="1">
    <source>
        <dbReference type="SAM" id="Phobius"/>
    </source>
</evidence>
<keyword evidence="1" id="KW-1133">Transmembrane helix</keyword>
<comment type="caution">
    <text evidence="2">The sequence shown here is derived from an EMBL/GenBank/DDBJ whole genome shotgun (WGS) entry which is preliminary data.</text>
</comment>
<proteinExistence type="predicted"/>
<sequence>MIRFFLLLTGFGFAVVGGVSVIAYLNLLTAGYSYQEYLLYIKERPECYLSLCGFLFLYLAISMPPQTRSHNRKDKIN</sequence>
<accession>A0ABV8B1D2</accession>
<dbReference type="EMBL" id="JBHRZT010000039">
    <property type="protein sequence ID" value="MFC3883720.1"/>
    <property type="molecule type" value="Genomic_DNA"/>
</dbReference>
<dbReference type="RefSeq" id="WP_377914481.1">
    <property type="nucleotide sequence ID" value="NZ_JBHRZT010000039.1"/>
</dbReference>
<name>A0ABV8B1D2_9BACI</name>
<dbReference type="Proteomes" id="UP001595752">
    <property type="component" value="Unassembled WGS sequence"/>
</dbReference>
<evidence type="ECO:0000313" key="2">
    <source>
        <dbReference type="EMBL" id="MFC3883720.1"/>
    </source>
</evidence>
<gene>
    <name evidence="2" type="ORF">ACFOU2_09505</name>
</gene>
<organism evidence="2 3">
    <name type="scientific">Bacillus songklensis</name>
    <dbReference type="NCBI Taxonomy" id="1069116"/>
    <lineage>
        <taxon>Bacteria</taxon>
        <taxon>Bacillati</taxon>
        <taxon>Bacillota</taxon>
        <taxon>Bacilli</taxon>
        <taxon>Bacillales</taxon>
        <taxon>Bacillaceae</taxon>
        <taxon>Bacillus</taxon>
    </lineage>
</organism>
<protein>
    <submittedName>
        <fullName evidence="2">Uncharacterized protein</fullName>
    </submittedName>
</protein>
<feature type="transmembrane region" description="Helical" evidence="1">
    <location>
        <begin position="47"/>
        <end position="65"/>
    </location>
</feature>
<keyword evidence="1" id="KW-0812">Transmembrane</keyword>
<evidence type="ECO:0000313" key="3">
    <source>
        <dbReference type="Proteomes" id="UP001595752"/>
    </source>
</evidence>
<dbReference type="InterPro" id="IPR058887">
    <property type="entry name" value="YuzI-like"/>
</dbReference>
<keyword evidence="3" id="KW-1185">Reference proteome</keyword>
<dbReference type="Pfam" id="PF26135">
    <property type="entry name" value="YuzI"/>
    <property type="match status" value="1"/>
</dbReference>